<dbReference type="UniPathway" id="UPA00056">
    <property type="reaction ID" value="UER00094"/>
</dbReference>
<comment type="similarity">
    <text evidence="1 9">Belongs to the GHMP kinase family. IspE subfamily.</text>
</comment>
<dbReference type="FunFam" id="3.30.230.10:FF:000029">
    <property type="entry name" value="4-diphosphocytidyl-2-C-methyl-D-erythritol kinase"/>
    <property type="match status" value="1"/>
</dbReference>
<dbReference type="EMBL" id="SNZK01000017">
    <property type="protein sequence ID" value="TDR50815.1"/>
    <property type="molecule type" value="Genomic_DNA"/>
</dbReference>
<dbReference type="PANTHER" id="PTHR43527">
    <property type="entry name" value="4-DIPHOSPHOCYTIDYL-2-C-METHYL-D-ERYTHRITOL KINASE, CHLOROPLASTIC"/>
    <property type="match status" value="1"/>
</dbReference>
<dbReference type="InterPro" id="IPR006204">
    <property type="entry name" value="GHMP_kinase_N_dom"/>
</dbReference>
<dbReference type="InterPro" id="IPR013750">
    <property type="entry name" value="GHMP_kinase_C_dom"/>
</dbReference>
<dbReference type="NCBIfam" id="NF011202">
    <property type="entry name" value="PRK14608.1"/>
    <property type="match status" value="1"/>
</dbReference>
<name>A0A4R6ZFF5_9LIST</name>
<dbReference type="GO" id="GO:0016114">
    <property type="term" value="P:terpenoid biosynthetic process"/>
    <property type="evidence" value="ECO:0007669"/>
    <property type="project" value="UniProtKB-UniRule"/>
</dbReference>
<dbReference type="NCBIfam" id="TIGR00154">
    <property type="entry name" value="ispE"/>
    <property type="match status" value="1"/>
</dbReference>
<dbReference type="Pfam" id="PF08544">
    <property type="entry name" value="GHMP_kinases_C"/>
    <property type="match status" value="1"/>
</dbReference>
<feature type="domain" description="GHMP kinase C-terminal" evidence="11">
    <location>
        <begin position="198"/>
        <end position="274"/>
    </location>
</feature>
<keyword evidence="6 9" id="KW-0418">Kinase</keyword>
<comment type="pathway">
    <text evidence="9">Isoprenoid biosynthesis; isopentenyl diphosphate biosynthesis via DXP pathway; isopentenyl diphosphate from 1-deoxy-D-xylulose 5-phosphate: step 3/6.</text>
</comment>
<evidence type="ECO:0000256" key="4">
    <source>
        <dbReference type="ARBA" id="ARBA00022679"/>
    </source>
</evidence>
<feature type="domain" description="GHMP kinase N-terminal" evidence="10">
    <location>
        <begin position="67"/>
        <end position="145"/>
    </location>
</feature>
<accession>A0A4R6ZFF5</accession>
<dbReference type="Gene3D" id="3.30.70.890">
    <property type="entry name" value="GHMP kinase, C-terminal domain"/>
    <property type="match status" value="1"/>
</dbReference>
<dbReference type="SUPFAM" id="SSF54211">
    <property type="entry name" value="Ribosomal protein S5 domain 2-like"/>
    <property type="match status" value="1"/>
</dbReference>
<keyword evidence="7 9" id="KW-0067">ATP-binding</keyword>
<dbReference type="FunFam" id="3.30.70.890:FF:000006">
    <property type="entry name" value="4-diphosphocytidyl-2-C-methyl-D-erythritol kinase"/>
    <property type="match status" value="1"/>
</dbReference>
<organism evidence="12 13">
    <name type="scientific">Listeria rocourtiae</name>
    <dbReference type="NCBI Taxonomy" id="647910"/>
    <lineage>
        <taxon>Bacteria</taxon>
        <taxon>Bacillati</taxon>
        <taxon>Bacillota</taxon>
        <taxon>Bacilli</taxon>
        <taxon>Bacillales</taxon>
        <taxon>Listeriaceae</taxon>
        <taxon>Listeria</taxon>
    </lineage>
</organism>
<dbReference type="HAMAP" id="MF_00061">
    <property type="entry name" value="IspE"/>
    <property type="match status" value="1"/>
</dbReference>
<dbReference type="SUPFAM" id="SSF55060">
    <property type="entry name" value="GHMP Kinase, C-terminal domain"/>
    <property type="match status" value="1"/>
</dbReference>
<dbReference type="PIRSF" id="PIRSF010376">
    <property type="entry name" value="IspE"/>
    <property type="match status" value="1"/>
</dbReference>
<sequence length="287" mass="31368">MMKINVKAPAKINLSLDALYKRPDNYHELEMVMTTIDLADRLQLVLLEKDTIKLDVKAHFIPDDKRNLVYQAAALLKERFSIKQGVAITLDKSIPVAAGLAGGSSDAAAALKGLNQIWGLQLTLTELANLGAELGSDIPFCLYGGTALATGRGEIIKPLPMMPNCWIVLAKPSISVSTPGVYRDLRVGEVEHPNTAGMVQAIQDGSFEGICDNIGNVLETVTLAKHPEVKRIKEKMLEFGADTALMSGSGPTVFALVKQYSRAKRVYNGLRGFCEEVYLVRPWQEEK</sequence>
<feature type="binding site" evidence="9">
    <location>
        <begin position="95"/>
        <end position="105"/>
    </location>
    <ligand>
        <name>ATP</name>
        <dbReference type="ChEBI" id="CHEBI:30616"/>
    </ligand>
</feature>
<dbReference type="InterPro" id="IPR004424">
    <property type="entry name" value="IspE"/>
</dbReference>
<dbReference type="GO" id="GO:0019288">
    <property type="term" value="P:isopentenyl diphosphate biosynthetic process, methylerythritol 4-phosphate pathway"/>
    <property type="evidence" value="ECO:0007669"/>
    <property type="project" value="UniProtKB-UniRule"/>
</dbReference>
<keyword evidence="13" id="KW-1185">Reference proteome</keyword>
<dbReference type="InterPro" id="IPR020568">
    <property type="entry name" value="Ribosomal_Su5_D2-typ_SF"/>
</dbReference>
<evidence type="ECO:0000256" key="3">
    <source>
        <dbReference type="ARBA" id="ARBA00017473"/>
    </source>
</evidence>
<dbReference type="GO" id="GO:0005524">
    <property type="term" value="F:ATP binding"/>
    <property type="evidence" value="ECO:0007669"/>
    <property type="project" value="UniProtKB-UniRule"/>
</dbReference>
<evidence type="ECO:0000256" key="5">
    <source>
        <dbReference type="ARBA" id="ARBA00022741"/>
    </source>
</evidence>
<evidence type="ECO:0000256" key="1">
    <source>
        <dbReference type="ARBA" id="ARBA00009684"/>
    </source>
</evidence>
<feature type="active site" evidence="9">
    <location>
        <position position="11"/>
    </location>
</feature>
<comment type="caution">
    <text evidence="12">The sequence shown here is derived from an EMBL/GenBank/DDBJ whole genome shotgun (WGS) entry which is preliminary data.</text>
</comment>
<protein>
    <recommendedName>
        <fullName evidence="3 9">4-diphosphocytidyl-2-C-methyl-D-erythritol kinase</fullName>
        <shortName evidence="9">CMK</shortName>
        <ecNumber evidence="2 9">2.7.1.148</ecNumber>
    </recommendedName>
    <alternativeName>
        <fullName evidence="8 9">4-(cytidine-5'-diphospho)-2-C-methyl-D-erythritol kinase</fullName>
    </alternativeName>
</protein>
<gene>
    <name evidence="9" type="primary">ispE</name>
    <name evidence="12" type="ORF">DFP96_11727</name>
</gene>
<dbReference type="PANTHER" id="PTHR43527:SF2">
    <property type="entry name" value="4-DIPHOSPHOCYTIDYL-2-C-METHYL-D-ERYTHRITOL KINASE, CHLOROPLASTIC"/>
    <property type="match status" value="1"/>
</dbReference>
<evidence type="ECO:0000313" key="12">
    <source>
        <dbReference type="EMBL" id="TDR50815.1"/>
    </source>
</evidence>
<dbReference type="InterPro" id="IPR014721">
    <property type="entry name" value="Ribsml_uS5_D2-typ_fold_subgr"/>
</dbReference>
<comment type="catalytic activity">
    <reaction evidence="9">
        <text>4-CDP-2-C-methyl-D-erythritol + ATP = 4-CDP-2-C-methyl-D-erythritol 2-phosphate + ADP + H(+)</text>
        <dbReference type="Rhea" id="RHEA:18437"/>
        <dbReference type="ChEBI" id="CHEBI:15378"/>
        <dbReference type="ChEBI" id="CHEBI:30616"/>
        <dbReference type="ChEBI" id="CHEBI:57823"/>
        <dbReference type="ChEBI" id="CHEBI:57919"/>
        <dbReference type="ChEBI" id="CHEBI:456216"/>
        <dbReference type="EC" id="2.7.1.148"/>
    </reaction>
</comment>
<keyword evidence="5 9" id="KW-0547">Nucleotide-binding</keyword>
<evidence type="ECO:0000256" key="8">
    <source>
        <dbReference type="ARBA" id="ARBA00032554"/>
    </source>
</evidence>
<dbReference type="EC" id="2.7.1.148" evidence="2 9"/>
<dbReference type="Gene3D" id="3.30.230.10">
    <property type="match status" value="1"/>
</dbReference>
<dbReference type="STRING" id="1265846.PROCOU_16443"/>
<dbReference type="AlphaFoldDB" id="A0A4R6ZFF5"/>
<keyword evidence="9" id="KW-0414">Isoprene biosynthesis</keyword>
<feature type="active site" evidence="9">
    <location>
        <position position="137"/>
    </location>
</feature>
<comment type="function">
    <text evidence="9">Catalyzes the phosphorylation of the position 2 hydroxy group of 4-diphosphocytidyl-2C-methyl-D-erythritol.</text>
</comment>
<dbReference type="GO" id="GO:0050515">
    <property type="term" value="F:4-(cytidine 5'-diphospho)-2-C-methyl-D-erythritol kinase activity"/>
    <property type="evidence" value="ECO:0007669"/>
    <property type="project" value="UniProtKB-UniRule"/>
</dbReference>
<evidence type="ECO:0000256" key="2">
    <source>
        <dbReference type="ARBA" id="ARBA00012052"/>
    </source>
</evidence>
<dbReference type="InterPro" id="IPR036554">
    <property type="entry name" value="GHMP_kinase_C_sf"/>
</dbReference>
<evidence type="ECO:0000256" key="9">
    <source>
        <dbReference type="HAMAP-Rule" id="MF_00061"/>
    </source>
</evidence>
<evidence type="ECO:0000256" key="6">
    <source>
        <dbReference type="ARBA" id="ARBA00022777"/>
    </source>
</evidence>
<evidence type="ECO:0000259" key="10">
    <source>
        <dbReference type="Pfam" id="PF00288"/>
    </source>
</evidence>
<evidence type="ECO:0000256" key="7">
    <source>
        <dbReference type="ARBA" id="ARBA00022840"/>
    </source>
</evidence>
<reference evidence="12 13" key="1">
    <citation type="submission" date="2019-03" db="EMBL/GenBank/DDBJ databases">
        <title>Genomic Encyclopedia of Type Strains, Phase III (KMG-III): the genomes of soil and plant-associated and newly described type strains.</title>
        <authorList>
            <person name="Whitman W."/>
        </authorList>
    </citation>
    <scope>NUCLEOTIDE SEQUENCE [LARGE SCALE GENOMIC DNA]</scope>
    <source>
        <strain evidence="12 13">CECT 7972</strain>
    </source>
</reference>
<keyword evidence="4 9" id="KW-0808">Transferase</keyword>
<proteinExistence type="inferred from homology"/>
<dbReference type="Proteomes" id="UP000295558">
    <property type="component" value="Unassembled WGS sequence"/>
</dbReference>
<dbReference type="Pfam" id="PF00288">
    <property type="entry name" value="GHMP_kinases_N"/>
    <property type="match status" value="1"/>
</dbReference>
<evidence type="ECO:0000313" key="13">
    <source>
        <dbReference type="Proteomes" id="UP000295558"/>
    </source>
</evidence>
<evidence type="ECO:0000259" key="11">
    <source>
        <dbReference type="Pfam" id="PF08544"/>
    </source>
</evidence>